<evidence type="ECO:0000313" key="12">
    <source>
        <dbReference type="EMBL" id="MPC49365.1"/>
    </source>
</evidence>
<evidence type="ECO:0000256" key="10">
    <source>
        <dbReference type="ARBA" id="ARBA00023303"/>
    </source>
</evidence>
<organism evidence="12 13">
    <name type="scientific">Portunus trituberculatus</name>
    <name type="common">Swimming crab</name>
    <name type="synonym">Neptunus trituberculatus</name>
    <dbReference type="NCBI Taxonomy" id="210409"/>
    <lineage>
        <taxon>Eukaryota</taxon>
        <taxon>Metazoa</taxon>
        <taxon>Ecdysozoa</taxon>
        <taxon>Arthropoda</taxon>
        <taxon>Crustacea</taxon>
        <taxon>Multicrustacea</taxon>
        <taxon>Malacostraca</taxon>
        <taxon>Eumalacostraca</taxon>
        <taxon>Eucarida</taxon>
        <taxon>Decapoda</taxon>
        <taxon>Pleocyemata</taxon>
        <taxon>Brachyura</taxon>
        <taxon>Eubrachyura</taxon>
        <taxon>Portunoidea</taxon>
        <taxon>Portunidae</taxon>
        <taxon>Portuninae</taxon>
        <taxon>Portunus</taxon>
    </lineage>
</organism>
<keyword evidence="6" id="KW-0472">Membrane</keyword>
<evidence type="ECO:0000256" key="7">
    <source>
        <dbReference type="ARBA" id="ARBA00023170"/>
    </source>
</evidence>
<dbReference type="GO" id="GO:0016020">
    <property type="term" value="C:membrane"/>
    <property type="evidence" value="ECO:0007669"/>
    <property type="project" value="UniProtKB-SubCell"/>
</dbReference>
<keyword evidence="9" id="KW-1071">Ligand-gated ion channel</keyword>
<evidence type="ECO:0000256" key="8">
    <source>
        <dbReference type="ARBA" id="ARBA00023180"/>
    </source>
</evidence>
<dbReference type="GO" id="GO:0015276">
    <property type="term" value="F:ligand-gated monoatomic ion channel activity"/>
    <property type="evidence" value="ECO:0007669"/>
    <property type="project" value="InterPro"/>
</dbReference>
<evidence type="ECO:0000256" key="5">
    <source>
        <dbReference type="ARBA" id="ARBA00023065"/>
    </source>
</evidence>
<dbReference type="SUPFAM" id="SSF53850">
    <property type="entry name" value="Periplasmic binding protein-like II"/>
    <property type="match status" value="1"/>
</dbReference>
<protein>
    <submittedName>
        <fullName evidence="12">Glutamate receptor U1</fullName>
    </submittedName>
</protein>
<comment type="caution">
    <text evidence="12">The sequence shown here is derived from an EMBL/GenBank/DDBJ whole genome shotgun (WGS) entry which is preliminary data.</text>
</comment>
<keyword evidence="3" id="KW-0812">Transmembrane</keyword>
<feature type="domain" description="Ionotropic glutamate receptor L-glutamate and glycine-binding" evidence="11">
    <location>
        <begin position="1"/>
        <end position="60"/>
    </location>
</feature>
<sequence>MLRKDHNNAILSAYGLCFSMLELLSQTLGFKYRLVEVPDNGFGALQEDGSWDGMVGMVLRKVRRS</sequence>
<dbReference type="Pfam" id="PF10613">
    <property type="entry name" value="Lig_chan-Glu_bd"/>
    <property type="match status" value="1"/>
</dbReference>
<dbReference type="SMART" id="SM00918">
    <property type="entry name" value="Lig_chan-Glu_bd"/>
    <property type="match status" value="1"/>
</dbReference>
<keyword evidence="10" id="KW-0407">Ion channel</keyword>
<dbReference type="AlphaFoldDB" id="A0A5B7FVK1"/>
<proteinExistence type="predicted"/>
<dbReference type="Proteomes" id="UP000324222">
    <property type="component" value="Unassembled WGS sequence"/>
</dbReference>
<evidence type="ECO:0000256" key="3">
    <source>
        <dbReference type="ARBA" id="ARBA00022692"/>
    </source>
</evidence>
<dbReference type="InterPro" id="IPR019594">
    <property type="entry name" value="Glu/Gly-bd"/>
</dbReference>
<keyword evidence="7 12" id="KW-0675">Receptor</keyword>
<reference evidence="12 13" key="1">
    <citation type="submission" date="2019-05" db="EMBL/GenBank/DDBJ databases">
        <title>Another draft genome of Portunus trituberculatus and its Hox gene families provides insights of decapod evolution.</title>
        <authorList>
            <person name="Jeong J.-H."/>
            <person name="Song I."/>
            <person name="Kim S."/>
            <person name="Choi T."/>
            <person name="Kim D."/>
            <person name="Ryu S."/>
            <person name="Kim W."/>
        </authorList>
    </citation>
    <scope>NUCLEOTIDE SEQUENCE [LARGE SCALE GENOMIC DNA]</scope>
    <source>
        <tissue evidence="12">Muscle</tissue>
    </source>
</reference>
<accession>A0A5B7FVK1</accession>
<dbReference type="EMBL" id="VSRR010008828">
    <property type="protein sequence ID" value="MPC49365.1"/>
    <property type="molecule type" value="Genomic_DNA"/>
</dbReference>
<keyword evidence="4" id="KW-1133">Transmembrane helix</keyword>
<gene>
    <name evidence="12" type="primary">kbp_3</name>
    <name evidence="12" type="ORF">E2C01_043164</name>
</gene>
<evidence type="ECO:0000256" key="6">
    <source>
        <dbReference type="ARBA" id="ARBA00023136"/>
    </source>
</evidence>
<evidence type="ECO:0000256" key="1">
    <source>
        <dbReference type="ARBA" id="ARBA00004141"/>
    </source>
</evidence>
<name>A0A5B7FVK1_PORTR</name>
<evidence type="ECO:0000313" key="13">
    <source>
        <dbReference type="Proteomes" id="UP000324222"/>
    </source>
</evidence>
<dbReference type="OrthoDB" id="6374215at2759"/>
<keyword evidence="13" id="KW-1185">Reference proteome</keyword>
<evidence type="ECO:0000256" key="4">
    <source>
        <dbReference type="ARBA" id="ARBA00022989"/>
    </source>
</evidence>
<evidence type="ECO:0000256" key="2">
    <source>
        <dbReference type="ARBA" id="ARBA00022448"/>
    </source>
</evidence>
<dbReference type="Gene3D" id="3.40.190.10">
    <property type="entry name" value="Periplasmic binding protein-like II"/>
    <property type="match status" value="1"/>
</dbReference>
<evidence type="ECO:0000256" key="9">
    <source>
        <dbReference type="ARBA" id="ARBA00023286"/>
    </source>
</evidence>
<keyword evidence="5" id="KW-0406">Ion transport</keyword>
<keyword evidence="2" id="KW-0813">Transport</keyword>
<evidence type="ECO:0000259" key="11">
    <source>
        <dbReference type="SMART" id="SM00918"/>
    </source>
</evidence>
<keyword evidence="8" id="KW-0325">Glycoprotein</keyword>
<comment type="subcellular location">
    <subcellularLocation>
        <location evidence="1">Membrane</location>
        <topology evidence="1">Multi-pass membrane protein</topology>
    </subcellularLocation>
</comment>